<protein>
    <submittedName>
        <fullName evidence="1">Uncharacterized protein</fullName>
    </submittedName>
</protein>
<accession>A0A8J2LFJ9</accession>
<dbReference type="EMBL" id="CAJVCH010563267">
    <property type="protein sequence ID" value="CAG7832044.1"/>
    <property type="molecule type" value="Genomic_DNA"/>
</dbReference>
<evidence type="ECO:0000313" key="2">
    <source>
        <dbReference type="Proteomes" id="UP000708208"/>
    </source>
</evidence>
<comment type="caution">
    <text evidence="1">The sequence shown here is derived from an EMBL/GenBank/DDBJ whole genome shotgun (WGS) entry which is preliminary data.</text>
</comment>
<gene>
    <name evidence="1" type="ORF">AFUS01_LOCUS41754</name>
</gene>
<proteinExistence type="predicted"/>
<name>A0A8J2LFJ9_9HEXA</name>
<keyword evidence="2" id="KW-1185">Reference proteome</keyword>
<reference evidence="1" key="1">
    <citation type="submission" date="2021-06" db="EMBL/GenBank/DDBJ databases">
        <authorList>
            <person name="Hodson N. C."/>
            <person name="Mongue J. A."/>
            <person name="Jaron S. K."/>
        </authorList>
    </citation>
    <scope>NUCLEOTIDE SEQUENCE</scope>
</reference>
<dbReference type="Proteomes" id="UP000708208">
    <property type="component" value="Unassembled WGS sequence"/>
</dbReference>
<organism evidence="1 2">
    <name type="scientific">Allacma fusca</name>
    <dbReference type="NCBI Taxonomy" id="39272"/>
    <lineage>
        <taxon>Eukaryota</taxon>
        <taxon>Metazoa</taxon>
        <taxon>Ecdysozoa</taxon>
        <taxon>Arthropoda</taxon>
        <taxon>Hexapoda</taxon>
        <taxon>Collembola</taxon>
        <taxon>Symphypleona</taxon>
        <taxon>Sminthuridae</taxon>
        <taxon>Allacma</taxon>
    </lineage>
</organism>
<feature type="non-terminal residue" evidence="1">
    <location>
        <position position="1"/>
    </location>
</feature>
<evidence type="ECO:0000313" key="1">
    <source>
        <dbReference type="EMBL" id="CAG7832044.1"/>
    </source>
</evidence>
<dbReference type="AlphaFoldDB" id="A0A8J2LFJ9"/>
<sequence>TGGLTATLVCYNAGRDAVTQILKLNIKGIALVPASKATSK</sequence>